<comment type="caution">
    <text evidence="4">The sequence shown here is derived from an EMBL/GenBank/DDBJ whole genome shotgun (WGS) entry which is preliminary data.</text>
</comment>
<feature type="compositionally biased region" description="Low complexity" evidence="1">
    <location>
        <begin position="470"/>
        <end position="487"/>
    </location>
</feature>
<dbReference type="InterPro" id="IPR050253">
    <property type="entry name" value="Seed_Storage-Functional"/>
</dbReference>
<feature type="domain" description="Cupin type-1" evidence="3">
    <location>
        <begin position="201"/>
        <end position="353"/>
    </location>
</feature>
<dbReference type="PANTHER" id="PTHR31189:SF13">
    <property type="entry name" value="CUPINCIN"/>
    <property type="match status" value="1"/>
</dbReference>
<dbReference type="CDD" id="cd02245">
    <property type="entry name" value="cupin_7S_vicilin-like_C"/>
    <property type="match status" value="1"/>
</dbReference>
<dbReference type="EMBL" id="JACGWO010000001">
    <property type="protein sequence ID" value="KAK4441653.1"/>
    <property type="molecule type" value="Genomic_DNA"/>
</dbReference>
<evidence type="ECO:0000259" key="3">
    <source>
        <dbReference type="SMART" id="SM00835"/>
    </source>
</evidence>
<keyword evidence="2" id="KW-0732">Signal</keyword>
<dbReference type="AlphaFoldDB" id="A0AAE1Z538"/>
<feature type="region of interest" description="Disordered" evidence="1">
    <location>
        <begin position="113"/>
        <end position="136"/>
    </location>
</feature>
<keyword evidence="5" id="KW-1185">Reference proteome</keyword>
<dbReference type="CDD" id="cd02244">
    <property type="entry name" value="cupin_7S_vicilin-like_N"/>
    <property type="match status" value="1"/>
</dbReference>
<reference evidence="4" key="2">
    <citation type="journal article" date="2024" name="Plant">
        <title>Genomic evolution and insights into agronomic trait innovations of Sesamum species.</title>
        <authorList>
            <person name="Miao H."/>
            <person name="Wang L."/>
            <person name="Qu L."/>
            <person name="Liu H."/>
            <person name="Sun Y."/>
            <person name="Le M."/>
            <person name="Wang Q."/>
            <person name="Wei S."/>
            <person name="Zheng Y."/>
            <person name="Lin W."/>
            <person name="Duan Y."/>
            <person name="Cao H."/>
            <person name="Xiong S."/>
            <person name="Wang X."/>
            <person name="Wei L."/>
            <person name="Li C."/>
            <person name="Ma Q."/>
            <person name="Ju M."/>
            <person name="Zhao R."/>
            <person name="Li G."/>
            <person name="Mu C."/>
            <person name="Tian Q."/>
            <person name="Mei H."/>
            <person name="Zhang T."/>
            <person name="Gao T."/>
            <person name="Zhang H."/>
        </authorList>
    </citation>
    <scope>NUCLEOTIDE SEQUENCE</scope>
    <source>
        <strain evidence="4">3651</strain>
    </source>
</reference>
<proteinExistence type="predicted"/>
<dbReference type="Proteomes" id="UP001293254">
    <property type="component" value="Unassembled WGS sequence"/>
</dbReference>
<feature type="region of interest" description="Disordered" evidence="1">
    <location>
        <begin position="166"/>
        <end position="191"/>
    </location>
</feature>
<dbReference type="InterPro" id="IPR014710">
    <property type="entry name" value="RmlC-like_jellyroll"/>
</dbReference>
<sequence>MRFSGRLCLLLFALLLASAILASGSQDPELKQCKHQCKAQQQISKEQKEACVEQCKEYIQEKHRRERGGGEEEIWNKKSPSERLRDCSRGCERQHGEQREECLRRCEEEYQREKGRHEGRGDDNPTDPQQEYQQCRQQCQRQGEGGGFSREHCERRCEEKYKERREREGERGEMYEGRESEEEQEEQGRRGQTPYVFEEQHFITGFRTQHGRVRVLQKFTDRSELLRGIENYRVAILEAEPRAFVVPNHWDAEAVVFVAKGRGTISLVRQDRRESFNIKQGDILKVNAGTTAYLINRDNNERLVLAKLLQPVSTPGEFEVFFGAGGENPESFFRAFSDEILEAAFNTRRDRLQRIFGQQKQGVIVRASEEQIRAMSHHEEGGIWPFGGESKGTFNLYQQRPTHSNQYGQLYEVDSNQYRQLRDLDLTVSLANITQGAMTAPYYNSKATKIVLVVDGEGYFEMACPHMSRSRGQSQGSRRGETRGSTSYQKVSSRLRRGTVVIVPAGHPFVAVASNNQKLQILCFEVNANNNEKFPLAGRRNVMNQLEREAKELAFGMPAREVEEVFRSQQEEFFFRGLRQQQQGRADA</sequence>
<accession>A0AAE1Z538</accession>
<dbReference type="PANTHER" id="PTHR31189">
    <property type="entry name" value="OS03G0336100 PROTEIN-RELATED"/>
    <property type="match status" value="1"/>
</dbReference>
<feature type="chain" id="PRO_5041920512" evidence="2">
    <location>
        <begin position="25"/>
        <end position="588"/>
    </location>
</feature>
<dbReference type="Pfam" id="PF00190">
    <property type="entry name" value="Cupin_1"/>
    <property type="match status" value="2"/>
</dbReference>
<evidence type="ECO:0000256" key="1">
    <source>
        <dbReference type="SAM" id="MobiDB-lite"/>
    </source>
</evidence>
<name>A0AAE1Z538_9LAMI</name>
<dbReference type="InterPro" id="IPR011051">
    <property type="entry name" value="RmlC_Cupin_sf"/>
</dbReference>
<dbReference type="SUPFAM" id="SSF51182">
    <property type="entry name" value="RmlC-like cupins"/>
    <property type="match status" value="2"/>
</dbReference>
<protein>
    <submittedName>
        <fullName evidence="4">Vicilin-like antimicrobial peptides 2-2</fullName>
    </submittedName>
</protein>
<feature type="signal peptide" evidence="2">
    <location>
        <begin position="1"/>
        <end position="24"/>
    </location>
</feature>
<feature type="compositionally biased region" description="Basic and acidic residues" evidence="1">
    <location>
        <begin position="166"/>
        <end position="178"/>
    </location>
</feature>
<organism evidence="4 5">
    <name type="scientific">Sesamum alatum</name>
    <dbReference type="NCBI Taxonomy" id="300844"/>
    <lineage>
        <taxon>Eukaryota</taxon>
        <taxon>Viridiplantae</taxon>
        <taxon>Streptophyta</taxon>
        <taxon>Embryophyta</taxon>
        <taxon>Tracheophyta</taxon>
        <taxon>Spermatophyta</taxon>
        <taxon>Magnoliopsida</taxon>
        <taxon>eudicotyledons</taxon>
        <taxon>Gunneridae</taxon>
        <taxon>Pentapetalae</taxon>
        <taxon>asterids</taxon>
        <taxon>lamiids</taxon>
        <taxon>Lamiales</taxon>
        <taxon>Pedaliaceae</taxon>
        <taxon>Sesamum</taxon>
    </lineage>
</organism>
<dbReference type="Gene3D" id="2.60.120.10">
    <property type="entry name" value="Jelly Rolls"/>
    <property type="match status" value="2"/>
</dbReference>
<evidence type="ECO:0000313" key="4">
    <source>
        <dbReference type="EMBL" id="KAK4441653.1"/>
    </source>
</evidence>
<gene>
    <name evidence="4" type="ORF">Salat_0500200</name>
</gene>
<dbReference type="SMART" id="SM00835">
    <property type="entry name" value="Cupin_1"/>
    <property type="match status" value="2"/>
</dbReference>
<reference evidence="4" key="1">
    <citation type="submission" date="2020-06" db="EMBL/GenBank/DDBJ databases">
        <authorList>
            <person name="Li T."/>
            <person name="Hu X."/>
            <person name="Zhang T."/>
            <person name="Song X."/>
            <person name="Zhang H."/>
            <person name="Dai N."/>
            <person name="Sheng W."/>
            <person name="Hou X."/>
            <person name="Wei L."/>
        </authorList>
    </citation>
    <scope>NUCLEOTIDE SEQUENCE</scope>
    <source>
        <strain evidence="4">3651</strain>
        <tissue evidence="4">Leaf</tissue>
    </source>
</reference>
<feature type="domain" description="Cupin type-1" evidence="3">
    <location>
        <begin position="394"/>
        <end position="563"/>
    </location>
</feature>
<feature type="compositionally biased region" description="Basic and acidic residues" evidence="1">
    <location>
        <begin position="113"/>
        <end position="123"/>
    </location>
</feature>
<evidence type="ECO:0000313" key="5">
    <source>
        <dbReference type="Proteomes" id="UP001293254"/>
    </source>
</evidence>
<feature type="region of interest" description="Disordered" evidence="1">
    <location>
        <begin position="466"/>
        <end position="490"/>
    </location>
</feature>
<dbReference type="InterPro" id="IPR006045">
    <property type="entry name" value="Cupin_1"/>
</dbReference>
<dbReference type="Gene3D" id="6.10.250.1700">
    <property type="match status" value="1"/>
</dbReference>
<evidence type="ECO:0000256" key="2">
    <source>
        <dbReference type="SAM" id="SignalP"/>
    </source>
</evidence>